<gene>
    <name evidence="1" type="ORF">AWB74_07597</name>
</gene>
<proteinExistence type="predicted"/>
<dbReference type="Proteomes" id="UP000055019">
    <property type="component" value="Unassembled WGS sequence"/>
</dbReference>
<dbReference type="RefSeq" id="WP_235024835.1">
    <property type="nucleotide sequence ID" value="NZ_FCOM02000069.1"/>
</dbReference>
<evidence type="ECO:0000313" key="1">
    <source>
        <dbReference type="EMBL" id="SAL86179.1"/>
    </source>
</evidence>
<name>A0A158KZJ9_9BURK</name>
<protein>
    <submittedName>
        <fullName evidence="1">Uncharacterized protein</fullName>
    </submittedName>
</protein>
<evidence type="ECO:0000313" key="2">
    <source>
        <dbReference type="Proteomes" id="UP000055019"/>
    </source>
</evidence>
<sequence>MQQHELLGRFAGYLSVAIALSGCGGDSGASSYGSSVIAAARSDTQAAPSGTVNGRISEFFFVSPPDEGFRGRTYAEWETSFWQWTLSQPIGGPFPQPFDDCNRPISAAQRGPVWYWSAPMGAPVSCDQTATPIPQGTAIFLTILNIESSSLDDPDMPPFRQLSETGQREVATKYASRIENVFCRIDGNSVPNLPSFLIQTKQFSFVAPRPWIFNRSGLGGQGTAVGSGYFLMVADLSAGEHTIEYGGKFHFLDGDFGPGSLAFDLPQNVTLRIQVGRTPH</sequence>
<reference evidence="1" key="1">
    <citation type="submission" date="2016-01" db="EMBL/GenBank/DDBJ databases">
        <authorList>
            <person name="Peeters C."/>
        </authorList>
    </citation>
    <scope>NUCLEOTIDE SEQUENCE [LARGE SCALE GENOMIC DNA]</scope>
    <source>
        <strain evidence="1">LMG 29317</strain>
    </source>
</reference>
<organism evidence="1 2">
    <name type="scientific">Caballeronia arvi</name>
    <dbReference type="NCBI Taxonomy" id="1777135"/>
    <lineage>
        <taxon>Bacteria</taxon>
        <taxon>Pseudomonadati</taxon>
        <taxon>Pseudomonadota</taxon>
        <taxon>Betaproteobacteria</taxon>
        <taxon>Burkholderiales</taxon>
        <taxon>Burkholderiaceae</taxon>
        <taxon>Caballeronia</taxon>
    </lineage>
</organism>
<comment type="caution">
    <text evidence="1">The sequence shown here is derived from an EMBL/GenBank/DDBJ whole genome shotgun (WGS) entry which is preliminary data.</text>
</comment>
<dbReference type="EMBL" id="FCOM02000069">
    <property type="protein sequence ID" value="SAL86179.1"/>
    <property type="molecule type" value="Genomic_DNA"/>
</dbReference>
<accession>A0A158KZJ9</accession>
<keyword evidence="2" id="KW-1185">Reference proteome</keyword>
<dbReference type="AlphaFoldDB" id="A0A158KZJ9"/>